<dbReference type="GeneID" id="37142340"/>
<protein>
    <submittedName>
        <fullName evidence="2">Uncharacterized protein</fullName>
    </submittedName>
</protein>
<dbReference type="OrthoDB" id="4442216at2759"/>
<organism evidence="2 3">
    <name type="scientific">Aspergillus uvarum CBS 121591</name>
    <dbReference type="NCBI Taxonomy" id="1448315"/>
    <lineage>
        <taxon>Eukaryota</taxon>
        <taxon>Fungi</taxon>
        <taxon>Dikarya</taxon>
        <taxon>Ascomycota</taxon>
        <taxon>Pezizomycotina</taxon>
        <taxon>Eurotiomycetes</taxon>
        <taxon>Eurotiomycetidae</taxon>
        <taxon>Eurotiales</taxon>
        <taxon>Aspergillaceae</taxon>
        <taxon>Aspergillus</taxon>
        <taxon>Aspergillus subgen. Circumdati</taxon>
    </lineage>
</organism>
<dbReference type="RefSeq" id="XP_025486988.1">
    <property type="nucleotide sequence ID" value="XM_025639598.1"/>
</dbReference>
<dbReference type="Proteomes" id="UP000248340">
    <property type="component" value="Unassembled WGS sequence"/>
</dbReference>
<evidence type="ECO:0000313" key="2">
    <source>
        <dbReference type="EMBL" id="PYH76788.1"/>
    </source>
</evidence>
<evidence type="ECO:0000313" key="3">
    <source>
        <dbReference type="Proteomes" id="UP000248340"/>
    </source>
</evidence>
<sequence length="207" mass="21253">MISEAAEETSWTSSAATSALYAYGHETVAIGGSNEEWASGSNLPMVMENSGATSSAESLLMASLAGGAFYNAYEYMGPDNYGLYYPTSTSTRDFTPVARSSYVADVVATNNCPPAPAAPASSTSTPPATAPWTSAASGTSSTRNSTVTIAGLSTYGISAVEYGYYTSAGNFVANGTVTYTSTSAGLTVAVLQDQLVHIETKTAFTLP</sequence>
<feature type="region of interest" description="Disordered" evidence="1">
    <location>
        <begin position="115"/>
        <end position="143"/>
    </location>
</feature>
<evidence type="ECO:0000256" key="1">
    <source>
        <dbReference type="SAM" id="MobiDB-lite"/>
    </source>
</evidence>
<name>A0A319CMP7_9EURO</name>
<dbReference type="AlphaFoldDB" id="A0A319CMP7"/>
<feature type="compositionally biased region" description="Low complexity" evidence="1">
    <location>
        <begin position="118"/>
        <end position="143"/>
    </location>
</feature>
<keyword evidence="3" id="KW-1185">Reference proteome</keyword>
<reference evidence="2 3" key="1">
    <citation type="submission" date="2016-12" db="EMBL/GenBank/DDBJ databases">
        <title>The genomes of Aspergillus section Nigri reveals drivers in fungal speciation.</title>
        <authorList>
            <consortium name="DOE Joint Genome Institute"/>
            <person name="Vesth T.C."/>
            <person name="Nybo J."/>
            <person name="Theobald S."/>
            <person name="Brandl J."/>
            <person name="Frisvad J.C."/>
            <person name="Nielsen K.F."/>
            <person name="Lyhne E.K."/>
            <person name="Kogle M.E."/>
            <person name="Kuo A."/>
            <person name="Riley R."/>
            <person name="Clum A."/>
            <person name="Nolan M."/>
            <person name="Lipzen A."/>
            <person name="Salamov A."/>
            <person name="Henrissat B."/>
            <person name="Wiebenga A."/>
            <person name="De Vries R.P."/>
            <person name="Grigoriev I.V."/>
            <person name="Mortensen U.H."/>
            <person name="Andersen M.R."/>
            <person name="Baker S.E."/>
        </authorList>
    </citation>
    <scope>NUCLEOTIDE SEQUENCE [LARGE SCALE GENOMIC DNA]</scope>
    <source>
        <strain evidence="2 3">CBS 121591</strain>
    </source>
</reference>
<accession>A0A319CMP7</accession>
<gene>
    <name evidence="2" type="ORF">BO82DRAFT_406839</name>
</gene>
<dbReference type="VEuPathDB" id="FungiDB:BO82DRAFT_406839"/>
<dbReference type="EMBL" id="KZ821751">
    <property type="protein sequence ID" value="PYH76788.1"/>
    <property type="molecule type" value="Genomic_DNA"/>
</dbReference>
<proteinExistence type="predicted"/>